<reference evidence="2" key="1">
    <citation type="submission" date="2022-05" db="EMBL/GenBank/DDBJ databases">
        <authorList>
            <person name="Colautti A."/>
            <person name="Iacumin L."/>
        </authorList>
    </citation>
    <scope>NUCLEOTIDE SEQUENCE</scope>
    <source>
        <strain evidence="2">DSM 30747</strain>
    </source>
</reference>
<proteinExistence type="predicted"/>
<dbReference type="InterPro" id="IPR018958">
    <property type="entry name" value="Knr4/Smi1-like_dom"/>
</dbReference>
<accession>A0A9X3RB27</accession>
<name>A0A9X3RB27_9BACI</name>
<evidence type="ECO:0000313" key="2">
    <source>
        <dbReference type="EMBL" id="MCZ8534766.1"/>
    </source>
</evidence>
<gene>
    <name evidence="2" type="ORF">M9R61_15790</name>
</gene>
<dbReference type="AlphaFoldDB" id="A0A9X3RB27"/>
<dbReference type="SUPFAM" id="SSF160631">
    <property type="entry name" value="SMI1/KNR4-like"/>
    <property type="match status" value="1"/>
</dbReference>
<dbReference type="SMART" id="SM00860">
    <property type="entry name" value="SMI1_KNR4"/>
    <property type="match status" value="1"/>
</dbReference>
<dbReference type="Pfam" id="PF09346">
    <property type="entry name" value="SMI1_KNR4"/>
    <property type="match status" value="1"/>
</dbReference>
<comment type="caution">
    <text evidence="2">The sequence shown here is derived from an EMBL/GenBank/DDBJ whole genome shotgun (WGS) entry which is preliminary data.</text>
</comment>
<organism evidence="2 3">
    <name type="scientific">Psychrobacillus psychrodurans</name>
    <dbReference type="NCBI Taxonomy" id="126157"/>
    <lineage>
        <taxon>Bacteria</taxon>
        <taxon>Bacillati</taxon>
        <taxon>Bacillota</taxon>
        <taxon>Bacilli</taxon>
        <taxon>Bacillales</taxon>
        <taxon>Bacillaceae</taxon>
        <taxon>Psychrobacillus</taxon>
    </lineage>
</organism>
<dbReference type="Proteomes" id="UP001152172">
    <property type="component" value="Unassembled WGS sequence"/>
</dbReference>
<feature type="domain" description="Knr4/Smi1-like" evidence="1">
    <location>
        <begin position="12"/>
        <end position="154"/>
    </location>
</feature>
<evidence type="ECO:0000313" key="3">
    <source>
        <dbReference type="Proteomes" id="UP001152172"/>
    </source>
</evidence>
<dbReference type="EMBL" id="JAMKBI010000012">
    <property type="protein sequence ID" value="MCZ8534766.1"/>
    <property type="molecule type" value="Genomic_DNA"/>
</dbReference>
<dbReference type="RefSeq" id="WP_269922868.1">
    <property type="nucleotide sequence ID" value="NZ_JAMKBI010000012.1"/>
</dbReference>
<dbReference type="InterPro" id="IPR037883">
    <property type="entry name" value="Knr4/Smi1-like_sf"/>
</dbReference>
<keyword evidence="3" id="KW-1185">Reference proteome</keyword>
<evidence type="ECO:0000259" key="1">
    <source>
        <dbReference type="SMART" id="SM00860"/>
    </source>
</evidence>
<dbReference type="Gene3D" id="3.40.1580.10">
    <property type="entry name" value="SMI1/KNR4-like"/>
    <property type="match status" value="1"/>
</dbReference>
<protein>
    <submittedName>
        <fullName evidence="2">SMI1/KNR4 family protein</fullName>
    </submittedName>
</protein>
<sequence length="156" mass="18050">MKIDNSTIVLPLPTDELFERKEKFWRVKLPKDYVDFMKENNGGKPIDGDLRCNNHEYAIDRFLCLLTVPRENTLGMYDIDVTLTQLEDRLTDNEELLGADILPIAVLFAGDFVCLDFRNNRENPSVVVWNHEESAELEPVTYFVADTFSEFISKVD</sequence>